<reference evidence="3 4" key="1">
    <citation type="submission" date="2019-04" db="EMBL/GenBank/DDBJ databases">
        <title>Genome sequencing of Clostridium botulinum Groups I-IV and Clostridium butyricum.</title>
        <authorList>
            <person name="Brunt J."/>
            <person name="Van Vliet A.H.M."/>
            <person name="Stringer S.C."/>
            <person name="Carter A.T."/>
            <person name="Peck M.W."/>
        </authorList>
    </citation>
    <scope>NUCLEOTIDE SEQUENCE [LARGE SCALE GENOMIC DNA]</scope>
    <source>
        <strain evidence="3 4">IFR 18/094</strain>
    </source>
</reference>
<name>A0A6M0RAF5_9CLOT</name>
<dbReference type="InterPro" id="IPR010499">
    <property type="entry name" value="AraC_E-bd"/>
</dbReference>
<comment type="caution">
    <text evidence="3">The sequence shown here is derived from an EMBL/GenBank/DDBJ whole genome shotgun (WGS) entry which is preliminary data.</text>
</comment>
<dbReference type="SUPFAM" id="SSF55136">
    <property type="entry name" value="Probable bacterial effector-binding domain"/>
    <property type="match status" value="1"/>
</dbReference>
<proteinExistence type="predicted"/>
<dbReference type="GO" id="GO:0003700">
    <property type="term" value="F:DNA-binding transcription factor activity"/>
    <property type="evidence" value="ECO:0007669"/>
    <property type="project" value="InterPro"/>
</dbReference>
<dbReference type="PROSITE" id="PS50937">
    <property type="entry name" value="HTH_MERR_2"/>
    <property type="match status" value="1"/>
</dbReference>
<dbReference type="PANTHER" id="PTHR30204">
    <property type="entry name" value="REDOX-CYCLING DRUG-SENSING TRANSCRIPTIONAL ACTIVATOR SOXR"/>
    <property type="match status" value="1"/>
</dbReference>
<dbReference type="InterPro" id="IPR009061">
    <property type="entry name" value="DNA-bd_dom_put_sf"/>
</dbReference>
<evidence type="ECO:0000259" key="2">
    <source>
        <dbReference type="PROSITE" id="PS50937"/>
    </source>
</evidence>
<dbReference type="Proteomes" id="UP000473885">
    <property type="component" value="Unassembled WGS sequence"/>
</dbReference>
<evidence type="ECO:0000256" key="1">
    <source>
        <dbReference type="ARBA" id="ARBA00023125"/>
    </source>
</evidence>
<dbReference type="PANTHER" id="PTHR30204:SF97">
    <property type="entry name" value="MERR FAMILY REGULATORY PROTEIN"/>
    <property type="match status" value="1"/>
</dbReference>
<feature type="domain" description="HTH merR-type" evidence="2">
    <location>
        <begin position="1"/>
        <end position="71"/>
    </location>
</feature>
<accession>A0A6M0RAF5</accession>
<dbReference type="InterPro" id="IPR000551">
    <property type="entry name" value="MerR-type_HTH_dom"/>
</dbReference>
<dbReference type="SMART" id="SM00871">
    <property type="entry name" value="AraC_E_bind"/>
    <property type="match status" value="1"/>
</dbReference>
<keyword evidence="1" id="KW-0238">DNA-binding</keyword>
<dbReference type="AlphaFoldDB" id="A0A6M0RAF5"/>
<dbReference type="InterPro" id="IPR029442">
    <property type="entry name" value="GyrI-like"/>
</dbReference>
<keyword evidence="4" id="KW-1185">Reference proteome</keyword>
<dbReference type="Pfam" id="PF06445">
    <property type="entry name" value="GyrI-like"/>
    <property type="match status" value="1"/>
</dbReference>
<sequence>MFRMGEFAKLNKISIKTLRYYDELKLLVPIKVDTKTGYRYYSAKQIPRLNRIMALKDLGLSLNQINNVIDNEMSREIMISMLEEKQKEINNIIKYEKRRLIRLENLIARVNEEETFMLKYDVVLKQAESRKVAFLRDVIEDYSKQHDLWKELMAYLQKNKVNIVGTCMSMYYDEGYKENDVDVEVMSGIDKDIRETDRIKVREVSKIETAACTVHKGNYEDISMAYNVLLKWIEENQYKVVGPNREMYLEGPWSTKNPEEYITEIQIPVAKI</sequence>
<dbReference type="Gene3D" id="3.20.80.10">
    <property type="entry name" value="Regulatory factor, effector binding domain"/>
    <property type="match status" value="1"/>
</dbReference>
<dbReference type="Gene3D" id="1.10.1660.10">
    <property type="match status" value="1"/>
</dbReference>
<gene>
    <name evidence="3" type="ORF">FDF74_08505</name>
</gene>
<organism evidence="3 4">
    <name type="scientific">Clostridium niameyense</name>
    <dbReference type="NCBI Taxonomy" id="1622073"/>
    <lineage>
        <taxon>Bacteria</taxon>
        <taxon>Bacillati</taxon>
        <taxon>Bacillota</taxon>
        <taxon>Clostridia</taxon>
        <taxon>Eubacteriales</taxon>
        <taxon>Clostridiaceae</taxon>
        <taxon>Clostridium</taxon>
    </lineage>
</organism>
<dbReference type="GO" id="GO:0003677">
    <property type="term" value="F:DNA binding"/>
    <property type="evidence" value="ECO:0007669"/>
    <property type="project" value="UniProtKB-KW"/>
</dbReference>
<dbReference type="EMBL" id="SXDP01000006">
    <property type="protein sequence ID" value="NEZ47243.1"/>
    <property type="molecule type" value="Genomic_DNA"/>
</dbReference>
<dbReference type="SMART" id="SM00422">
    <property type="entry name" value="HTH_MERR"/>
    <property type="match status" value="1"/>
</dbReference>
<protein>
    <submittedName>
        <fullName evidence="3">MerR family transcriptional regulator</fullName>
    </submittedName>
</protein>
<dbReference type="InterPro" id="IPR047057">
    <property type="entry name" value="MerR_fam"/>
</dbReference>
<dbReference type="InterPro" id="IPR011256">
    <property type="entry name" value="Reg_factor_effector_dom_sf"/>
</dbReference>
<dbReference type="CDD" id="cd01107">
    <property type="entry name" value="HTH_BmrR"/>
    <property type="match status" value="1"/>
</dbReference>
<evidence type="ECO:0000313" key="3">
    <source>
        <dbReference type="EMBL" id="NEZ47243.1"/>
    </source>
</evidence>
<dbReference type="RefSeq" id="WP_163249323.1">
    <property type="nucleotide sequence ID" value="NZ_SXDP01000006.1"/>
</dbReference>
<dbReference type="Pfam" id="PF13411">
    <property type="entry name" value="MerR_1"/>
    <property type="match status" value="1"/>
</dbReference>
<evidence type="ECO:0000313" key="4">
    <source>
        <dbReference type="Proteomes" id="UP000473885"/>
    </source>
</evidence>
<dbReference type="SUPFAM" id="SSF46955">
    <property type="entry name" value="Putative DNA-binding domain"/>
    <property type="match status" value="1"/>
</dbReference>